<feature type="compositionally biased region" description="Low complexity" evidence="3">
    <location>
        <begin position="1"/>
        <end position="17"/>
    </location>
</feature>
<dbReference type="EMBL" id="CP118375">
    <property type="protein sequence ID" value="WFD41600.1"/>
    <property type="molecule type" value="Genomic_DNA"/>
</dbReference>
<name>A0AAF0F685_9BASI</name>
<feature type="compositionally biased region" description="Basic and acidic residues" evidence="3">
    <location>
        <begin position="782"/>
        <end position="794"/>
    </location>
</feature>
<feature type="compositionally biased region" description="Basic and acidic residues" evidence="3">
    <location>
        <begin position="903"/>
        <end position="923"/>
    </location>
</feature>
<dbReference type="InterPro" id="IPR051137">
    <property type="entry name" value="PP4R3-like"/>
</dbReference>
<organism evidence="6 7">
    <name type="scientific">Malassezia psittaci</name>
    <dbReference type="NCBI Taxonomy" id="1821823"/>
    <lineage>
        <taxon>Eukaryota</taxon>
        <taxon>Fungi</taxon>
        <taxon>Dikarya</taxon>
        <taxon>Basidiomycota</taxon>
        <taxon>Ustilaginomycotina</taxon>
        <taxon>Malasseziomycetes</taxon>
        <taxon>Malasseziales</taxon>
        <taxon>Malasseziaceae</taxon>
        <taxon>Malassezia</taxon>
    </lineage>
</organism>
<dbReference type="InterPro" id="IPR006887">
    <property type="entry name" value="P4R3-like_central_dom"/>
</dbReference>
<dbReference type="SUPFAM" id="SSF48371">
    <property type="entry name" value="ARM repeat"/>
    <property type="match status" value="1"/>
</dbReference>
<evidence type="ECO:0000313" key="6">
    <source>
        <dbReference type="EMBL" id="WFD41600.1"/>
    </source>
</evidence>
<proteinExistence type="predicted"/>
<evidence type="ECO:0000256" key="3">
    <source>
        <dbReference type="SAM" id="MobiDB-lite"/>
    </source>
</evidence>
<feature type="domain" description="PP4R3 EVH1-like" evidence="5">
    <location>
        <begin position="166"/>
        <end position="230"/>
    </location>
</feature>
<dbReference type="InterPro" id="IPR016024">
    <property type="entry name" value="ARM-type_fold"/>
</dbReference>
<sequence>MDLVESRTSSDSSVSGTGRDDPDPLQHGGDSETGEGLGALSSTSRVARGVYHQCGTGRRVKVYILKGQAWVDQGTGYCVGVYDESKDQALLVVRKEDNCEALGDADQQQQQLSVQKEAGGEERLTEKQARRSSEGGSASDSDETDPSNQKENDERAASQASSEKYMLVVSERMESDEYLLCSPVIKDDVYQRQQDTLVVWTEPDGSDMALSFQEPEGCNEIWSFLSEVQLHFFLNKDASFSSGDFDRFRNTCVDTQQDVLANFPLPSPEPRNFALIERSLRDAYQQGPAIREKTVEWLVHEDYIRKIIPHFHSAEQHEDLSTLHALYNIMKNILMLNDNVVIEHLLEDDVFHASIGMLEYNPEFPTMKADYRHFMRNHANFHQVVEFEDESVVSKIKDIYRLTYLRDVILTRILDDASVTVLSSLIFYYQSDVVNACLTQESCFDQLLAIVQNDSPPARKHEAVLFLHQLCTMARQIQLVNRMKLFRTLVDRGMITVVEYAIKQRAALICNAGADILASTLEYDLNNVRVYLLDEVHQNQQSLFTLLSERLLQSNSVGFQGQIAEALRILLDMQQEGIINTPGAQHTLSRVPGDPDGYLTWVYKQGIDHLFASLTQLPTLESCPKSLSRFSNVSLARISHLCALLCHIISQHAFRSQYYLLTSRIAVHVGALLRAREKPLQLAAIRVFCACVTVNSQIVHRHLAEIGVIGELLQVLQQEAPKDNLVSSACLGFLEELKQSPLRLLRKHLILAHRQQIEQLESFASLRKCLTSFLSTDEDHQEVDVKADGDHHVTDDEERYFDSESAQPLVPYGEEEEEDDQDTIEHHEDTDEQAASAFSANVARMRSIRERKRKMDQSSDSDSDPEEDQLESGSSHAEDADQDEMLQHLAKKRSTTASQRPASQEDRKLTLHLSDEAKQRAKTETNAVK</sequence>
<feature type="compositionally biased region" description="Basic and acidic residues" evidence="3">
    <location>
        <begin position="118"/>
        <end position="133"/>
    </location>
</feature>
<dbReference type="GO" id="GO:0072542">
    <property type="term" value="F:protein phosphatase activator activity"/>
    <property type="evidence" value="ECO:0007669"/>
    <property type="project" value="TreeGrafter"/>
</dbReference>
<dbReference type="InterPro" id="IPR055236">
    <property type="entry name" value="EVH1_PP4R3"/>
</dbReference>
<reference evidence="6" key="1">
    <citation type="submission" date="2023-02" db="EMBL/GenBank/DDBJ databases">
        <title>Mating type loci evolution in Malassezia.</title>
        <authorList>
            <person name="Coelho M.A."/>
        </authorList>
    </citation>
    <scope>NUCLEOTIDE SEQUENCE</scope>
    <source>
        <strain evidence="6">CBS 14136</strain>
    </source>
</reference>
<comment type="subcellular location">
    <subcellularLocation>
        <location evidence="1">Nucleus</location>
    </subcellularLocation>
</comment>
<keyword evidence="7" id="KW-1185">Reference proteome</keyword>
<accession>A0AAF0F685</accession>
<dbReference type="GO" id="GO:0005654">
    <property type="term" value="C:nucleoplasm"/>
    <property type="evidence" value="ECO:0007669"/>
    <property type="project" value="TreeGrafter"/>
</dbReference>
<dbReference type="InterPro" id="IPR011993">
    <property type="entry name" value="PH-like_dom_sf"/>
</dbReference>
<dbReference type="Gene3D" id="2.30.29.30">
    <property type="entry name" value="Pleckstrin-homology domain (PH domain)/Phosphotyrosine-binding domain (PTB)"/>
    <property type="match status" value="2"/>
</dbReference>
<dbReference type="PANTHER" id="PTHR23318">
    <property type="entry name" value="ATP SYNTHASE GAMMA-RELATED"/>
    <property type="match status" value="1"/>
</dbReference>
<evidence type="ECO:0000259" key="5">
    <source>
        <dbReference type="Pfam" id="PF22972"/>
    </source>
</evidence>
<evidence type="ECO:0000259" key="4">
    <source>
        <dbReference type="Pfam" id="PF04802"/>
    </source>
</evidence>
<protein>
    <submittedName>
        <fullName evidence="6">Platinum sensitivity protein</fullName>
    </submittedName>
</protein>
<evidence type="ECO:0000256" key="2">
    <source>
        <dbReference type="ARBA" id="ARBA00023242"/>
    </source>
</evidence>
<dbReference type="Pfam" id="PF04802">
    <property type="entry name" value="PP4R3"/>
    <property type="match status" value="1"/>
</dbReference>
<evidence type="ECO:0000313" key="7">
    <source>
        <dbReference type="Proteomes" id="UP001214628"/>
    </source>
</evidence>
<feature type="region of interest" description="Disordered" evidence="3">
    <location>
        <begin position="780"/>
        <end position="929"/>
    </location>
</feature>
<dbReference type="PANTHER" id="PTHR23318:SF0">
    <property type="entry name" value="SERINE_THREONINE-PROTEIN PHOSPHATASE 4 REGULATORY SUBUNIT 3"/>
    <property type="match status" value="1"/>
</dbReference>
<feature type="compositionally biased region" description="Acidic residues" evidence="3">
    <location>
        <begin position="859"/>
        <end position="870"/>
    </location>
</feature>
<feature type="region of interest" description="Disordered" evidence="3">
    <location>
        <begin position="1"/>
        <end position="41"/>
    </location>
</feature>
<feature type="region of interest" description="Disordered" evidence="3">
    <location>
        <begin position="104"/>
        <end position="163"/>
    </location>
</feature>
<feature type="domain" description="Serine/threonine-protein phosphatase 4 regulatory subunit 3-like central" evidence="4">
    <location>
        <begin position="276"/>
        <end position="766"/>
    </location>
</feature>
<keyword evidence="2" id="KW-0539">Nucleus</keyword>
<dbReference type="AlphaFoldDB" id="A0AAF0F685"/>
<evidence type="ECO:0000256" key="1">
    <source>
        <dbReference type="ARBA" id="ARBA00004123"/>
    </source>
</evidence>
<dbReference type="GO" id="GO:0030289">
    <property type="term" value="C:protein phosphatase 4 complex"/>
    <property type="evidence" value="ECO:0007669"/>
    <property type="project" value="TreeGrafter"/>
</dbReference>
<dbReference type="Pfam" id="PF22972">
    <property type="entry name" value="EVH1_PP4R3"/>
    <property type="match status" value="1"/>
</dbReference>
<dbReference type="Proteomes" id="UP001214628">
    <property type="component" value="Chromosome 1"/>
</dbReference>
<gene>
    <name evidence="6" type="primary">PSY2</name>
    <name evidence="6" type="ORF">MPSI1_000231</name>
</gene>
<feature type="compositionally biased region" description="Acidic residues" evidence="3">
    <location>
        <begin position="813"/>
        <end position="822"/>
    </location>
</feature>
<dbReference type="GO" id="GO:0006974">
    <property type="term" value="P:DNA damage response"/>
    <property type="evidence" value="ECO:0007669"/>
    <property type="project" value="TreeGrafter"/>
</dbReference>